<dbReference type="InterPro" id="IPR036661">
    <property type="entry name" value="Luciferase-like_sf"/>
</dbReference>
<feature type="domain" description="Luciferase-like" evidence="2">
    <location>
        <begin position="11"/>
        <end position="273"/>
    </location>
</feature>
<dbReference type="Gene3D" id="3.20.20.30">
    <property type="entry name" value="Luciferase-like domain"/>
    <property type="match status" value="1"/>
</dbReference>
<organism evidence="3 4">
    <name type="scientific">Corynebacterium glyciniphilum AJ 3170</name>
    <dbReference type="NCBI Taxonomy" id="1404245"/>
    <lineage>
        <taxon>Bacteria</taxon>
        <taxon>Bacillati</taxon>
        <taxon>Actinomycetota</taxon>
        <taxon>Actinomycetes</taxon>
        <taxon>Mycobacteriales</taxon>
        <taxon>Corynebacteriaceae</taxon>
        <taxon>Corynebacterium</taxon>
    </lineage>
</organism>
<comment type="similarity">
    <text evidence="1">To bacterial alkanal monooxygenase alpha and beta chains.</text>
</comment>
<dbReference type="PANTHER" id="PTHR30137">
    <property type="entry name" value="LUCIFERASE-LIKE MONOOXYGENASE"/>
    <property type="match status" value="1"/>
</dbReference>
<dbReference type="KEGG" id="cgy:CGLY_12955"/>
<dbReference type="InterPro" id="IPR050766">
    <property type="entry name" value="Bact_Lucif_Oxidored"/>
</dbReference>
<dbReference type="HOGENOM" id="CLU_027853_9_1_11"/>
<gene>
    <name evidence="3" type="ORF">CGLY_12955</name>
</gene>
<dbReference type="InterPro" id="IPR019949">
    <property type="entry name" value="CmoO-like"/>
</dbReference>
<dbReference type="Pfam" id="PF00296">
    <property type="entry name" value="Bac_luciferase"/>
    <property type="match status" value="1"/>
</dbReference>
<dbReference type="GO" id="GO:0016705">
    <property type="term" value="F:oxidoreductase activity, acting on paired donors, with incorporation or reduction of molecular oxygen"/>
    <property type="evidence" value="ECO:0007669"/>
    <property type="project" value="InterPro"/>
</dbReference>
<keyword evidence="4" id="KW-1185">Reference proteome</keyword>
<evidence type="ECO:0000313" key="3">
    <source>
        <dbReference type="EMBL" id="AHW65031.1"/>
    </source>
</evidence>
<proteinExistence type="predicted"/>
<protein>
    <submittedName>
        <fullName evidence="3">Putative oxygenase</fullName>
    </submittedName>
</protein>
<dbReference type="GO" id="GO:0005829">
    <property type="term" value="C:cytosol"/>
    <property type="evidence" value="ECO:0007669"/>
    <property type="project" value="TreeGrafter"/>
</dbReference>
<dbReference type="InterPro" id="IPR011251">
    <property type="entry name" value="Luciferase-like_dom"/>
</dbReference>
<dbReference type="OrthoDB" id="9780518at2"/>
<dbReference type="eggNOG" id="COG2141">
    <property type="taxonomic scope" value="Bacteria"/>
</dbReference>
<name>X5EEH1_9CORY</name>
<accession>X5EEH1</accession>
<reference evidence="3 4" key="1">
    <citation type="journal article" date="2015" name="Int. J. Syst. Evol. Microbiol.">
        <title>Revisiting Corynebacterium glyciniphilum (ex Kubota et al., 1972) sp. nov., nom. rev., isolated from putrefied banana.</title>
        <authorList>
            <person name="Al-Dilaimi A."/>
            <person name="Bednarz H."/>
            <person name="Lomker A."/>
            <person name="Niehaus K."/>
            <person name="Kalinowski J."/>
            <person name="Ruckert C."/>
        </authorList>
    </citation>
    <scope>NUCLEOTIDE SEQUENCE [LARGE SCALE GENOMIC DNA]</scope>
    <source>
        <strain evidence="3">AJ 3170</strain>
    </source>
</reference>
<dbReference type="RefSeq" id="WP_038550035.1">
    <property type="nucleotide sequence ID" value="NZ_CP006842.1"/>
</dbReference>
<dbReference type="NCBIfam" id="TIGR03558">
    <property type="entry name" value="oxido_grp_1"/>
    <property type="match status" value="1"/>
</dbReference>
<dbReference type="SUPFAM" id="SSF51679">
    <property type="entry name" value="Bacterial luciferase-like"/>
    <property type="match status" value="1"/>
</dbReference>
<evidence type="ECO:0000256" key="1">
    <source>
        <dbReference type="ARBA" id="ARBA00007789"/>
    </source>
</evidence>
<dbReference type="EMBL" id="CP006842">
    <property type="protein sequence ID" value="AHW65031.1"/>
    <property type="molecule type" value="Genomic_DNA"/>
</dbReference>
<dbReference type="AlphaFoldDB" id="X5EEH1"/>
<evidence type="ECO:0000313" key="4">
    <source>
        <dbReference type="Proteomes" id="UP000023703"/>
    </source>
</evidence>
<sequence length="311" mass="32293">MRYSLLDRANTVEGSTDAEAVQAVVDRAQLAEALGYHRFLVAEHHGVPGIAGSAPGILTAAVGQATDTIRVGTAGIMVPDHAPIVVAEQAAVLESLFPRRVDIGLGSSPGFTPAVRRALRQSEDAGEARAGFAADLSEVVSYLRGETSVTLRPSVDEPPSLFLLTGGSSRSLEMARQLGLGIILGGPRPAYVEGAVASCQIAVAETREEARALILPEVWAQVLSRSTGRFMPLRPVAALDEAELTAQQRQRIARGLAATVYGSPDEVTAAVTALAERTGAVEILVTGGSSDPGGQARSDELLAEILSAVDG</sequence>
<dbReference type="Proteomes" id="UP000023703">
    <property type="component" value="Chromosome"/>
</dbReference>
<evidence type="ECO:0000259" key="2">
    <source>
        <dbReference type="Pfam" id="PF00296"/>
    </source>
</evidence>
<dbReference type="PANTHER" id="PTHR30137:SF6">
    <property type="entry name" value="LUCIFERASE-LIKE MONOOXYGENASE"/>
    <property type="match status" value="1"/>
</dbReference>